<sequence>MLKIDRNAKGFRRIQSMAASCFRSKESVETKTIEGYGGHANITASGFIVRTLYLGENKPINENLLLKKLREANVFMPQMNISNLLVDLHVDGVAHPTKKGYVLTDSMMELIGEYLQPVEPATSASAQVNNVSE</sequence>
<accession>A0A0A8J9H3</accession>
<evidence type="ECO:0000313" key="1">
    <source>
        <dbReference type="EMBL" id="BAQ02649.1"/>
    </source>
</evidence>
<dbReference type="RefSeq" id="YP_009212970.1">
    <property type="nucleotide sequence ID" value="NC_028950.1"/>
</dbReference>
<dbReference type="KEGG" id="vg:26639562"/>
<dbReference type="GeneID" id="26639562"/>
<dbReference type="OrthoDB" id="34162at10239"/>
<dbReference type="EMBL" id="AP014693">
    <property type="protein sequence ID" value="BAQ02649.1"/>
    <property type="molecule type" value="Genomic_DNA"/>
</dbReference>
<organism evidence="1 2">
    <name type="scientific">Ralstonia phage RSL2</name>
    <dbReference type="NCBI Taxonomy" id="1585840"/>
    <lineage>
        <taxon>Viruses</taxon>
        <taxon>Duplodnaviria</taxon>
        <taxon>Heunggongvirae</taxon>
        <taxon>Uroviricota</taxon>
        <taxon>Caudoviricetes</taxon>
        <taxon>Chimalliviridae</taxon>
        <taxon>Chiangmaivirus</taxon>
        <taxon>Chiangmaivirus RSL2</taxon>
    </lineage>
</organism>
<dbReference type="Proteomes" id="UP000203794">
    <property type="component" value="Segment"/>
</dbReference>
<reference evidence="1 2" key="1">
    <citation type="submission" date="2014-12" db="EMBL/GenBank/DDBJ databases">
        <title>Genome analysis of a novel jumbo phage RSL2 infecting the phytopathogen Ralstonia solanacearum.</title>
        <authorList>
            <person name="Kawasaki T."/>
            <person name="Fujie M."/>
            <person name="Chatchawankanphanich O."/>
            <person name="Ogata H."/>
            <person name="Yamada T."/>
        </authorList>
    </citation>
    <scope>NUCLEOTIDE SEQUENCE [LARGE SCALE GENOMIC DNA]</scope>
    <source>
        <strain evidence="1 2">RSL2</strain>
    </source>
</reference>
<keyword evidence="2" id="KW-1185">Reference proteome</keyword>
<protein>
    <submittedName>
        <fullName evidence="1">Uncharacterized protein</fullName>
    </submittedName>
</protein>
<proteinExistence type="predicted"/>
<name>A0A0A8J9H3_9CAUD</name>
<evidence type="ECO:0000313" key="2">
    <source>
        <dbReference type="Proteomes" id="UP000203794"/>
    </source>
</evidence>